<dbReference type="Proteomes" id="UP000287410">
    <property type="component" value="Unassembled WGS sequence"/>
</dbReference>
<evidence type="ECO:0000256" key="1">
    <source>
        <dbReference type="SAM" id="MobiDB-lite"/>
    </source>
</evidence>
<feature type="region of interest" description="Disordered" evidence="1">
    <location>
        <begin position="74"/>
        <end position="98"/>
    </location>
</feature>
<evidence type="ECO:0000313" key="2">
    <source>
        <dbReference type="EMBL" id="RUO31801.1"/>
    </source>
</evidence>
<organism evidence="2 3">
    <name type="scientific">Aliidiomarina sedimenti</name>
    <dbReference type="NCBI Taxonomy" id="1933879"/>
    <lineage>
        <taxon>Bacteria</taxon>
        <taxon>Pseudomonadati</taxon>
        <taxon>Pseudomonadota</taxon>
        <taxon>Gammaproteobacteria</taxon>
        <taxon>Alteromonadales</taxon>
        <taxon>Idiomarinaceae</taxon>
        <taxon>Aliidiomarina</taxon>
    </lineage>
</organism>
<gene>
    <name evidence="2" type="ORF">CWE12_02025</name>
</gene>
<dbReference type="RefSeq" id="WP_126787988.1">
    <property type="nucleotide sequence ID" value="NZ_PIPN01000001.1"/>
</dbReference>
<dbReference type="Pfam" id="PF07023">
    <property type="entry name" value="DUF1315"/>
    <property type="match status" value="1"/>
</dbReference>
<keyword evidence="3" id="KW-1185">Reference proteome</keyword>
<name>A0ABY0C1Z8_9GAMM</name>
<dbReference type="EMBL" id="PIPN01000001">
    <property type="protein sequence ID" value="RUO31801.1"/>
    <property type="molecule type" value="Genomic_DNA"/>
</dbReference>
<comment type="caution">
    <text evidence="2">The sequence shown here is derived from an EMBL/GenBank/DDBJ whole genome shotgun (WGS) entry which is preliminary data.</text>
</comment>
<protein>
    <submittedName>
        <fullName evidence="2">DUF1315 domain-containing protein</fullName>
    </submittedName>
</protein>
<sequence>MQPEQLIENMSDALYLRLREAVETGRWPDGNPLTEQQREDSLSLVMMYQARHLDQTEPFSIGKDGQFISKSKAEMRREREQEITRFSIQPETPESDKT</sequence>
<dbReference type="InterPro" id="IPR009749">
    <property type="entry name" value="DUF1315"/>
</dbReference>
<reference evidence="2 3" key="1">
    <citation type="journal article" date="2018" name="Front. Microbiol.">
        <title>Genome-Based Analysis Reveals the Taxonomy and Diversity of the Family Idiomarinaceae.</title>
        <authorList>
            <person name="Liu Y."/>
            <person name="Lai Q."/>
            <person name="Shao Z."/>
        </authorList>
    </citation>
    <scope>NUCLEOTIDE SEQUENCE [LARGE SCALE GENOMIC DNA]</scope>
    <source>
        <strain evidence="2 3">GBSy1</strain>
    </source>
</reference>
<evidence type="ECO:0000313" key="3">
    <source>
        <dbReference type="Proteomes" id="UP000287410"/>
    </source>
</evidence>
<proteinExistence type="predicted"/>
<accession>A0ABY0C1Z8</accession>
<feature type="compositionally biased region" description="Basic and acidic residues" evidence="1">
    <location>
        <begin position="74"/>
        <end position="83"/>
    </location>
</feature>